<dbReference type="PANTHER" id="PTHR34836">
    <property type="entry name" value="OS06G0188250 PROTEIN"/>
    <property type="match status" value="1"/>
</dbReference>
<keyword evidence="4" id="KW-1133">Transmembrane helix</keyword>
<dbReference type="Pfam" id="PF01094">
    <property type="entry name" value="ANF_receptor"/>
    <property type="match status" value="1"/>
</dbReference>
<evidence type="ECO:0000256" key="2">
    <source>
        <dbReference type="ARBA" id="ARBA00011095"/>
    </source>
</evidence>
<dbReference type="Gene3D" id="3.40.50.2300">
    <property type="match status" value="2"/>
</dbReference>
<dbReference type="InterPro" id="IPR015683">
    <property type="entry name" value="Ionotropic_Glu_rcpt"/>
</dbReference>
<accession>A0A7J0GBN9</accession>
<evidence type="ECO:0000256" key="3">
    <source>
        <dbReference type="ARBA" id="ARBA00022692"/>
    </source>
</evidence>
<comment type="subcellular location">
    <subcellularLocation>
        <location evidence="1">Membrane</location>
    </subcellularLocation>
</comment>
<feature type="domain" description="Receptor ligand binding region" evidence="7">
    <location>
        <begin position="80"/>
        <end position="136"/>
    </location>
</feature>
<evidence type="ECO:0000256" key="6">
    <source>
        <dbReference type="ARBA" id="ARBA00049638"/>
    </source>
</evidence>
<keyword evidence="9" id="KW-1185">Reference proteome</keyword>
<dbReference type="GO" id="GO:0016020">
    <property type="term" value="C:membrane"/>
    <property type="evidence" value="ECO:0007669"/>
    <property type="project" value="UniProtKB-SubCell"/>
</dbReference>
<dbReference type="AlphaFoldDB" id="A0A7J0GBN9"/>
<dbReference type="PANTHER" id="PTHR34836:SF1">
    <property type="entry name" value="OS09G0428600 PROTEIN"/>
    <property type="match status" value="1"/>
</dbReference>
<sequence length="294" mass="32053">MGMAPENTTTTIPVNVGVVLDMGHWTGKMQLSCIRMALSDFYEYSHGHYKTRLVLKTRDSKDDVVGAAAAALLFRPFKIPILFRAVQNDASQVRAISSIVQAFGWTQVVPIYVENEFGEGIMPFLADALQEIKARIPLPNHERLELNGSFGHRFNARATALAMAVEKVDAPSTGFQMTNSLENSTDLEAFGSSRMGPKLLQALLNTTTFGGLGGDFQIVDGDLRSSGYEIVNVIGNGRNVIGFWTPQEGIVRELNGTSTTTYSTSKASLGSIIWPGDTTTPPKGWELARERSYG</sequence>
<dbReference type="Proteomes" id="UP000585474">
    <property type="component" value="Unassembled WGS sequence"/>
</dbReference>
<gene>
    <name evidence="8" type="ORF">Acr_20g0000080</name>
</gene>
<comment type="function">
    <text evidence="6">Glutamate-gated receptor that probably acts as a non-selective cation channel. May be involved in light-signal transduction and calcium homeostasis via the regulation of calcium influx into cells.</text>
</comment>
<evidence type="ECO:0000256" key="4">
    <source>
        <dbReference type="ARBA" id="ARBA00022989"/>
    </source>
</evidence>
<evidence type="ECO:0000256" key="1">
    <source>
        <dbReference type="ARBA" id="ARBA00004370"/>
    </source>
</evidence>
<protein>
    <submittedName>
        <fullName evidence="8">Glutamate receptor 2.6</fullName>
    </submittedName>
</protein>
<name>A0A7J0GBN9_9ERIC</name>
<dbReference type="OrthoDB" id="1751005at2759"/>
<keyword evidence="3" id="KW-0812">Transmembrane</keyword>
<dbReference type="InterPro" id="IPR001828">
    <property type="entry name" value="ANF_lig-bd_rcpt"/>
</dbReference>
<keyword evidence="5" id="KW-0472">Membrane</keyword>
<dbReference type="SUPFAM" id="SSF53822">
    <property type="entry name" value="Periplasmic binding protein-like I"/>
    <property type="match status" value="1"/>
</dbReference>
<reference evidence="8 9" key="1">
    <citation type="submission" date="2019-07" db="EMBL/GenBank/DDBJ databases">
        <title>De Novo Assembly of kiwifruit Actinidia rufa.</title>
        <authorList>
            <person name="Sugita-Konishi S."/>
            <person name="Sato K."/>
            <person name="Mori E."/>
            <person name="Abe Y."/>
            <person name="Kisaki G."/>
            <person name="Hamano K."/>
            <person name="Suezawa K."/>
            <person name="Otani M."/>
            <person name="Fukuda T."/>
            <person name="Manabe T."/>
            <person name="Gomi K."/>
            <person name="Tabuchi M."/>
            <person name="Akimitsu K."/>
            <person name="Kataoka I."/>
        </authorList>
    </citation>
    <scope>NUCLEOTIDE SEQUENCE [LARGE SCALE GENOMIC DNA]</scope>
    <source>
        <strain evidence="9">cv. Fuchu</strain>
    </source>
</reference>
<comment type="caution">
    <text evidence="8">The sequence shown here is derived from an EMBL/GenBank/DDBJ whole genome shotgun (WGS) entry which is preliminary data.</text>
</comment>
<organism evidence="8 9">
    <name type="scientific">Actinidia rufa</name>
    <dbReference type="NCBI Taxonomy" id="165716"/>
    <lineage>
        <taxon>Eukaryota</taxon>
        <taxon>Viridiplantae</taxon>
        <taxon>Streptophyta</taxon>
        <taxon>Embryophyta</taxon>
        <taxon>Tracheophyta</taxon>
        <taxon>Spermatophyta</taxon>
        <taxon>Magnoliopsida</taxon>
        <taxon>eudicotyledons</taxon>
        <taxon>Gunneridae</taxon>
        <taxon>Pentapetalae</taxon>
        <taxon>asterids</taxon>
        <taxon>Ericales</taxon>
        <taxon>Actinidiaceae</taxon>
        <taxon>Actinidia</taxon>
    </lineage>
</organism>
<dbReference type="EMBL" id="BJWL01000020">
    <property type="protein sequence ID" value="GFZ08200.1"/>
    <property type="molecule type" value="Genomic_DNA"/>
</dbReference>
<evidence type="ECO:0000259" key="7">
    <source>
        <dbReference type="Pfam" id="PF01094"/>
    </source>
</evidence>
<evidence type="ECO:0000313" key="8">
    <source>
        <dbReference type="EMBL" id="GFZ08200.1"/>
    </source>
</evidence>
<proteinExistence type="predicted"/>
<comment type="subunit">
    <text evidence="2">May form heteromers.</text>
</comment>
<evidence type="ECO:0000313" key="9">
    <source>
        <dbReference type="Proteomes" id="UP000585474"/>
    </source>
</evidence>
<evidence type="ECO:0000256" key="5">
    <source>
        <dbReference type="ARBA" id="ARBA00023136"/>
    </source>
</evidence>
<dbReference type="InterPro" id="IPR028082">
    <property type="entry name" value="Peripla_BP_I"/>
</dbReference>
<keyword evidence="8" id="KW-0675">Receptor</keyword>
<dbReference type="FunFam" id="3.40.50.2300:FF:000310">
    <property type="entry name" value="Glutamate receptor"/>
    <property type="match status" value="1"/>
</dbReference>